<organism evidence="1 2">
    <name type="scientific">Hypoxylon rubiginosum</name>
    <dbReference type="NCBI Taxonomy" id="110542"/>
    <lineage>
        <taxon>Eukaryota</taxon>
        <taxon>Fungi</taxon>
        <taxon>Dikarya</taxon>
        <taxon>Ascomycota</taxon>
        <taxon>Pezizomycotina</taxon>
        <taxon>Sordariomycetes</taxon>
        <taxon>Xylariomycetidae</taxon>
        <taxon>Xylariales</taxon>
        <taxon>Hypoxylaceae</taxon>
        <taxon>Hypoxylon</taxon>
    </lineage>
</organism>
<evidence type="ECO:0000313" key="1">
    <source>
        <dbReference type="EMBL" id="KAI4870529.1"/>
    </source>
</evidence>
<accession>A0ACB9ZGD5</accession>
<comment type="caution">
    <text evidence="1">The sequence shown here is derived from an EMBL/GenBank/DDBJ whole genome shotgun (WGS) entry which is preliminary data.</text>
</comment>
<sequence>MSTNFYSQPVGTTVQPTAHTDEPYETLECEGRDAFVTDDSSPGCSVKTESRSPSTSLGQYDVTVGGSWTSSKRYTTDADRPDIANHDHDLDPSSCTNISLDILRRGRKFSSIDGHNFPISAVNTAVQSAKPAQWNKNPTRHHLQPEIWERYKEAIHEIYIEQNKSLNELMELMQGKGFIATPRMYKAKFAQWGFVKNNKKKDVATMLRLQRQRGAVGKPTAFHRHGRSVDIETYMKRKGISSLELIPPGANADLPEYLRALTPPPAEPQHMTLPSHFYAQEILVSSFKDLTLSWRDSIVSSTSFEDDFNLYFDGELCEATRDFSRACWFFSKGHCSLGSLLSQRAFASLHLLIKTPSALGLFDLLIASVISPDHGLARELWKYLAGYAEATLGLSSTLYRLFTALGEVFQNNTLETGVDFVFSCMESIVGMLLETNDFSQTIAPSMCFFLLGDLILFNSTRTDLPSLRKAVASASSSQASHHAPGVMRFIEPAAHLWQNGPQDERSAELAYASLRLVDDVSNRYDWTYWVSWRVVAHFHRSRCGASAKDNPRHALARYALERAVDAAEAGRGFGESQIFENMETLEGWHREAGEAGLEFAVRQRREKGLRDYFEALQRGRGVDIPRTPSSL</sequence>
<evidence type="ECO:0000313" key="2">
    <source>
        <dbReference type="Proteomes" id="UP001497700"/>
    </source>
</evidence>
<reference evidence="1 2" key="1">
    <citation type="journal article" date="2022" name="New Phytol.">
        <title>Ecological generalism drives hyperdiversity of secondary metabolite gene clusters in xylarialean endophytes.</title>
        <authorList>
            <person name="Franco M.E.E."/>
            <person name="Wisecaver J.H."/>
            <person name="Arnold A.E."/>
            <person name="Ju Y.M."/>
            <person name="Slot J.C."/>
            <person name="Ahrendt S."/>
            <person name="Moore L.P."/>
            <person name="Eastman K.E."/>
            <person name="Scott K."/>
            <person name="Konkel Z."/>
            <person name="Mondo S.J."/>
            <person name="Kuo A."/>
            <person name="Hayes R.D."/>
            <person name="Haridas S."/>
            <person name="Andreopoulos B."/>
            <person name="Riley R."/>
            <person name="LaButti K."/>
            <person name="Pangilinan J."/>
            <person name="Lipzen A."/>
            <person name="Amirebrahimi M."/>
            <person name="Yan J."/>
            <person name="Adam C."/>
            <person name="Keymanesh K."/>
            <person name="Ng V."/>
            <person name="Louie K."/>
            <person name="Northen T."/>
            <person name="Drula E."/>
            <person name="Henrissat B."/>
            <person name="Hsieh H.M."/>
            <person name="Youens-Clark K."/>
            <person name="Lutzoni F."/>
            <person name="Miadlikowska J."/>
            <person name="Eastwood D.C."/>
            <person name="Hamelin R.C."/>
            <person name="Grigoriev I.V."/>
            <person name="U'Ren J.M."/>
        </authorList>
    </citation>
    <scope>NUCLEOTIDE SEQUENCE [LARGE SCALE GENOMIC DNA]</scope>
    <source>
        <strain evidence="1 2">CBS 119005</strain>
    </source>
</reference>
<dbReference type="EMBL" id="MU393424">
    <property type="protein sequence ID" value="KAI4870529.1"/>
    <property type="molecule type" value="Genomic_DNA"/>
</dbReference>
<dbReference type="Proteomes" id="UP001497700">
    <property type="component" value="Unassembled WGS sequence"/>
</dbReference>
<proteinExistence type="predicted"/>
<protein>
    <submittedName>
        <fullName evidence="1">Uncharacterized protein</fullName>
    </submittedName>
</protein>
<keyword evidence="2" id="KW-1185">Reference proteome</keyword>
<name>A0ACB9ZGD5_9PEZI</name>
<gene>
    <name evidence="1" type="ORF">F4820DRAFT_259196</name>
</gene>